<dbReference type="InterPro" id="IPR033458">
    <property type="entry name" value="DUF5134"/>
</dbReference>
<comment type="caution">
    <text evidence="1">The sequence shown here is derived from an EMBL/GenBank/DDBJ whole genome shotgun (WGS) entry which is preliminary data.</text>
</comment>
<dbReference type="EMBL" id="LBGZ01000041">
    <property type="protein sequence ID" value="PBJ38406.1"/>
    <property type="molecule type" value="Genomic_DNA"/>
</dbReference>
<gene>
    <name evidence="1" type="ORF">XV03_04915</name>
</gene>
<accession>A0A2A3LCQ4</accession>
<dbReference type="RefSeq" id="WP_084024399.1">
    <property type="nucleotide sequence ID" value="NZ_BDNI01000085.1"/>
</dbReference>
<proteinExistence type="predicted"/>
<evidence type="ECO:0000313" key="2">
    <source>
        <dbReference type="Proteomes" id="UP000218842"/>
    </source>
</evidence>
<evidence type="ECO:0000313" key="1">
    <source>
        <dbReference type="EMBL" id="PBJ38406.1"/>
    </source>
</evidence>
<dbReference type="AlphaFoldDB" id="A0A2A3LCQ4"/>
<reference evidence="1 2" key="1">
    <citation type="journal article" date="2017" name="Genome Biol. Evol.">
        <title>Population Structure and Local Adaptation of MAC Lung Disease Agent Mycobacterium avium subsp. hominissuis.</title>
        <authorList>
            <person name="Yano H."/>
            <person name="Iwamoto T."/>
            <person name="Nishiuchi Y."/>
            <person name="Nakajima C."/>
            <person name="Starkova D.A."/>
            <person name="Mokrousov I."/>
            <person name="Narvskaya O."/>
            <person name="Yoshida S."/>
            <person name="Arikawa K."/>
            <person name="Nakanishi N."/>
            <person name="Osaki K."/>
            <person name="Nakagawa I."/>
            <person name="Ato M."/>
            <person name="Suzuki Y."/>
            <person name="Maruyama F."/>
        </authorList>
    </citation>
    <scope>NUCLEOTIDE SEQUENCE [LARGE SCALE GENOMIC DNA]</scope>
    <source>
        <strain evidence="1 2">OCU466</strain>
    </source>
</reference>
<dbReference type="Pfam" id="PF17197">
    <property type="entry name" value="DUF5134"/>
    <property type="match status" value="1"/>
</dbReference>
<protein>
    <submittedName>
        <fullName evidence="1">DUF5134 domain-containing protein</fullName>
    </submittedName>
</protein>
<organism evidence="1 2">
    <name type="scientific">Mycobacterium avium subsp. hominissuis</name>
    <dbReference type="NCBI Taxonomy" id="439334"/>
    <lineage>
        <taxon>Bacteria</taxon>
        <taxon>Bacillati</taxon>
        <taxon>Actinomycetota</taxon>
        <taxon>Actinomycetes</taxon>
        <taxon>Mycobacteriales</taxon>
        <taxon>Mycobacteriaceae</taxon>
        <taxon>Mycobacterium</taxon>
        <taxon>Mycobacterium avium complex (MAC)</taxon>
    </lineage>
</organism>
<dbReference type="Proteomes" id="UP000218842">
    <property type="component" value="Unassembled WGS sequence"/>
</dbReference>
<sequence length="214" mass="23597">MIGDLALRWIVSILFSVSMATYLYIVVAHHDRWPSTVNHLLHLTMLAAMIVMAWRVGMDLPTVGPTIFFLLAAVWFVRVARGMPSATRDRLTNYYYAVMMAAMAWMYAVMDGGLPGQSGHSSDHALSGSPNMNMSGMQTPAQQMSGTAPGPGWITTVNWIATLGVAVVALYWPYRYVAERRLHPMQNAALLVRLEPLYQVFTAAGTALMFGALL</sequence>
<name>A0A2A3LCQ4_MYCAV</name>